<sequence length="187" mass="22417">MSDKLLSNLDKLLTEFVFQVQQTSYATDLAKQQVYLYTANITEKKKEISRLQENINKSNDAIVHLHKHRKNCKENCNTWKPTYVALSRHEEYLKNQLKIRQETTENDRKMYQDYIIQYNNILKQHQEKYSETALSQEYYMKKKDLEEIENRVLKHSEQFKSKEAALLDMLEPAPFQSLSDWALQMYP</sequence>
<dbReference type="InterPro" id="IPR031380">
    <property type="entry name" value="SIX6OS1"/>
</dbReference>
<dbReference type="GO" id="GO:0048477">
    <property type="term" value="P:oogenesis"/>
    <property type="evidence" value="ECO:0007669"/>
    <property type="project" value="TreeGrafter"/>
</dbReference>
<dbReference type="EMBL" id="AKHW03004091">
    <property type="protein sequence ID" value="KYO31359.1"/>
    <property type="molecule type" value="Genomic_DNA"/>
</dbReference>
<evidence type="ECO:0000313" key="1">
    <source>
        <dbReference type="EMBL" id="KYO31359.1"/>
    </source>
</evidence>
<protein>
    <submittedName>
        <fullName evidence="1">Protein SIX6OS1</fullName>
    </submittedName>
</protein>
<evidence type="ECO:0000313" key="2">
    <source>
        <dbReference type="Proteomes" id="UP000050525"/>
    </source>
</evidence>
<organism evidence="1 2">
    <name type="scientific">Alligator mississippiensis</name>
    <name type="common">American alligator</name>
    <dbReference type="NCBI Taxonomy" id="8496"/>
    <lineage>
        <taxon>Eukaryota</taxon>
        <taxon>Metazoa</taxon>
        <taxon>Chordata</taxon>
        <taxon>Craniata</taxon>
        <taxon>Vertebrata</taxon>
        <taxon>Euteleostomi</taxon>
        <taxon>Archelosauria</taxon>
        <taxon>Archosauria</taxon>
        <taxon>Crocodylia</taxon>
        <taxon>Alligatoridae</taxon>
        <taxon>Alligatorinae</taxon>
        <taxon>Alligator</taxon>
    </lineage>
</organism>
<reference evidence="1 2" key="1">
    <citation type="journal article" date="2012" name="Genome Biol.">
        <title>Sequencing three crocodilian genomes to illuminate the evolution of archosaurs and amniotes.</title>
        <authorList>
            <person name="St John J.A."/>
            <person name="Braun E.L."/>
            <person name="Isberg S.R."/>
            <person name="Miles L.G."/>
            <person name="Chong A.Y."/>
            <person name="Gongora J."/>
            <person name="Dalzell P."/>
            <person name="Moran C."/>
            <person name="Bed'hom B."/>
            <person name="Abzhanov A."/>
            <person name="Burgess S.C."/>
            <person name="Cooksey A.M."/>
            <person name="Castoe T.A."/>
            <person name="Crawford N.G."/>
            <person name="Densmore L.D."/>
            <person name="Drew J.C."/>
            <person name="Edwards S.V."/>
            <person name="Faircloth B.C."/>
            <person name="Fujita M.K."/>
            <person name="Greenwold M.J."/>
            <person name="Hoffmann F.G."/>
            <person name="Howard J.M."/>
            <person name="Iguchi T."/>
            <person name="Janes D.E."/>
            <person name="Khan S.Y."/>
            <person name="Kohno S."/>
            <person name="de Koning A.J."/>
            <person name="Lance S.L."/>
            <person name="McCarthy F.M."/>
            <person name="McCormack J.E."/>
            <person name="Merchant M.E."/>
            <person name="Peterson D.G."/>
            <person name="Pollock D.D."/>
            <person name="Pourmand N."/>
            <person name="Raney B.J."/>
            <person name="Roessler K.A."/>
            <person name="Sanford J.R."/>
            <person name="Sawyer R.H."/>
            <person name="Schmidt C.J."/>
            <person name="Triplett E.W."/>
            <person name="Tuberville T.D."/>
            <person name="Venegas-Anaya M."/>
            <person name="Howard J.T."/>
            <person name="Jarvis E.D."/>
            <person name="Guillette L.J.Jr."/>
            <person name="Glenn T.C."/>
            <person name="Green R.E."/>
            <person name="Ray D.A."/>
        </authorList>
    </citation>
    <scope>NUCLEOTIDE SEQUENCE [LARGE SCALE GENOMIC DNA]</scope>
    <source>
        <strain evidence="1">KSC_2009_1</strain>
    </source>
</reference>
<dbReference type="Proteomes" id="UP000050525">
    <property type="component" value="Unassembled WGS sequence"/>
</dbReference>
<dbReference type="PANTHER" id="PTHR35449">
    <property type="entry name" value="PROTEIN SIX6OS1"/>
    <property type="match status" value="1"/>
</dbReference>
<comment type="caution">
    <text evidence="1">The sequence shown here is derived from an EMBL/GenBank/DDBJ whole genome shotgun (WGS) entry which is preliminary data.</text>
</comment>
<dbReference type="AlphaFoldDB" id="A0A151N447"/>
<name>A0A151N447_ALLMI</name>
<gene>
    <name evidence="1" type="ORF">Y1Q_0002590</name>
</gene>
<keyword evidence="2" id="KW-1185">Reference proteome</keyword>
<dbReference type="PANTHER" id="PTHR35449:SF1">
    <property type="entry name" value="PROTEIN SIX6OS1"/>
    <property type="match status" value="1"/>
</dbReference>
<proteinExistence type="predicted"/>
<dbReference type="GO" id="GO:0007129">
    <property type="term" value="P:homologous chromosome pairing at meiosis"/>
    <property type="evidence" value="ECO:0007669"/>
    <property type="project" value="TreeGrafter"/>
</dbReference>
<dbReference type="STRING" id="8496.A0A151N447"/>
<dbReference type="Pfam" id="PF15676">
    <property type="entry name" value="S6OS1"/>
    <property type="match status" value="1"/>
</dbReference>
<dbReference type="GO" id="GO:0000801">
    <property type="term" value="C:central element"/>
    <property type="evidence" value="ECO:0007669"/>
    <property type="project" value="TreeGrafter"/>
</dbReference>
<dbReference type="GO" id="GO:0010705">
    <property type="term" value="P:meiotic DNA double-strand break processing involved in reciprocal meiotic recombination"/>
    <property type="evidence" value="ECO:0007669"/>
    <property type="project" value="TreeGrafter"/>
</dbReference>
<accession>A0A151N447</accession>
<dbReference type="GO" id="GO:0007283">
    <property type="term" value="P:spermatogenesis"/>
    <property type="evidence" value="ECO:0007669"/>
    <property type="project" value="TreeGrafter"/>
</dbReference>